<evidence type="ECO:0000259" key="6">
    <source>
        <dbReference type="PROSITE" id="PS50089"/>
    </source>
</evidence>
<dbReference type="PANTHER" id="PTHR10131">
    <property type="entry name" value="TNF RECEPTOR ASSOCIATED FACTOR"/>
    <property type="match status" value="1"/>
</dbReference>
<dbReference type="SUPFAM" id="SSF49599">
    <property type="entry name" value="TRAF domain-like"/>
    <property type="match status" value="1"/>
</dbReference>
<protein>
    <recommendedName>
        <fullName evidence="6">RING-type domain-containing protein</fullName>
    </recommendedName>
</protein>
<keyword evidence="1" id="KW-0479">Metal-binding</keyword>
<dbReference type="InterPro" id="IPR017907">
    <property type="entry name" value="Znf_RING_CS"/>
</dbReference>
<evidence type="ECO:0000256" key="1">
    <source>
        <dbReference type="ARBA" id="ARBA00022723"/>
    </source>
</evidence>
<accession>A0A9J6FPR4</accession>
<dbReference type="Pfam" id="PF00097">
    <property type="entry name" value="zf-C3HC4"/>
    <property type="match status" value="1"/>
</dbReference>
<dbReference type="PROSITE" id="PS00518">
    <property type="entry name" value="ZF_RING_1"/>
    <property type="match status" value="1"/>
</dbReference>
<gene>
    <name evidence="7" type="ORF">HPB48_022949</name>
</gene>
<keyword evidence="8" id="KW-1185">Reference proteome</keyword>
<dbReference type="EMBL" id="JABSTR010000002">
    <property type="protein sequence ID" value="KAH9364265.1"/>
    <property type="molecule type" value="Genomic_DNA"/>
</dbReference>
<dbReference type="InterPro" id="IPR013083">
    <property type="entry name" value="Znf_RING/FYVE/PHD"/>
</dbReference>
<dbReference type="SUPFAM" id="SSF57850">
    <property type="entry name" value="RING/U-box"/>
    <property type="match status" value="1"/>
</dbReference>
<proteinExistence type="predicted"/>
<dbReference type="InterPro" id="IPR001841">
    <property type="entry name" value="Znf_RING"/>
</dbReference>
<dbReference type="AlphaFoldDB" id="A0A9J6FPR4"/>
<evidence type="ECO:0000256" key="5">
    <source>
        <dbReference type="SAM" id="MobiDB-lite"/>
    </source>
</evidence>
<evidence type="ECO:0000313" key="7">
    <source>
        <dbReference type="EMBL" id="KAH9364265.1"/>
    </source>
</evidence>
<feature type="region of interest" description="Disordered" evidence="5">
    <location>
        <begin position="246"/>
        <end position="271"/>
    </location>
</feature>
<dbReference type="GO" id="GO:0009898">
    <property type="term" value="C:cytoplasmic side of plasma membrane"/>
    <property type="evidence" value="ECO:0007669"/>
    <property type="project" value="TreeGrafter"/>
</dbReference>
<evidence type="ECO:0000256" key="4">
    <source>
        <dbReference type="PROSITE-ProRule" id="PRU00175"/>
    </source>
</evidence>
<keyword evidence="2 4" id="KW-0863">Zinc-finger</keyword>
<keyword evidence="3" id="KW-0862">Zinc</keyword>
<dbReference type="GO" id="GO:0008270">
    <property type="term" value="F:zinc ion binding"/>
    <property type="evidence" value="ECO:0007669"/>
    <property type="project" value="UniProtKB-KW"/>
</dbReference>
<evidence type="ECO:0000313" key="8">
    <source>
        <dbReference type="Proteomes" id="UP000821853"/>
    </source>
</evidence>
<organism evidence="7 8">
    <name type="scientific">Haemaphysalis longicornis</name>
    <name type="common">Bush tick</name>
    <dbReference type="NCBI Taxonomy" id="44386"/>
    <lineage>
        <taxon>Eukaryota</taxon>
        <taxon>Metazoa</taxon>
        <taxon>Ecdysozoa</taxon>
        <taxon>Arthropoda</taxon>
        <taxon>Chelicerata</taxon>
        <taxon>Arachnida</taxon>
        <taxon>Acari</taxon>
        <taxon>Parasitiformes</taxon>
        <taxon>Ixodida</taxon>
        <taxon>Ixodoidea</taxon>
        <taxon>Ixodidae</taxon>
        <taxon>Haemaphysalinae</taxon>
        <taxon>Haemaphysalis</taxon>
    </lineage>
</organism>
<dbReference type="SMART" id="SM00184">
    <property type="entry name" value="RING"/>
    <property type="match status" value="1"/>
</dbReference>
<feature type="region of interest" description="Disordered" evidence="5">
    <location>
        <begin position="167"/>
        <end position="225"/>
    </location>
</feature>
<evidence type="ECO:0000256" key="2">
    <source>
        <dbReference type="ARBA" id="ARBA00022771"/>
    </source>
</evidence>
<feature type="compositionally biased region" description="Polar residues" evidence="5">
    <location>
        <begin position="253"/>
        <end position="271"/>
    </location>
</feature>
<dbReference type="GO" id="GO:0005164">
    <property type="term" value="F:tumor necrosis factor receptor binding"/>
    <property type="evidence" value="ECO:0007669"/>
    <property type="project" value="TreeGrafter"/>
</dbReference>
<comment type="caution">
    <text evidence="7">The sequence shown here is derived from an EMBL/GenBank/DDBJ whole genome shotgun (WGS) entry which is preliminary data.</text>
</comment>
<dbReference type="VEuPathDB" id="VectorBase:HLOH_058932"/>
<dbReference type="PANTHER" id="PTHR10131:SF138">
    <property type="entry name" value="RE66324P"/>
    <property type="match status" value="1"/>
</dbReference>
<dbReference type="OrthoDB" id="6503917at2759"/>
<dbReference type="Gene3D" id="3.30.40.10">
    <property type="entry name" value="Zinc/RING finger domain, C3HC4 (zinc finger)"/>
    <property type="match status" value="2"/>
</dbReference>
<feature type="domain" description="RING-type" evidence="6">
    <location>
        <begin position="32"/>
        <end position="70"/>
    </location>
</feature>
<sequence>MGSTRRQLSGFDQFLDWRPLEFVDKIPDEFVCSICGVVPAFPKRLPCRHVFCPTCYKEITERERICPVDRGSFLSEMVETVDSSRAGIKELRIRCPNSPHGCTVVGPLSKLHEHFLEQCRLGEVHCARCGMALPQKAAVDHYLRYCTGRLTSESSAVRKETSLELAAATHDRSSLENTSGISGGSTGSRRRESSSAGRPNVTKRRSSTKSPGLRKTPSMETGSALAAKKDALAARIRGLFLGGATRPVHSASGGPSETSSLENSQRSNSVSKRCLNKTMEASKSTSQPPSQETLPRGIVKSIDNAQKALSTASTSKQKTSITFGGCDTPSSTKPTTVSARNKSEGTAAFAFCDVKGMEDAQSRLTIGEEVVLRSDSFLMADCTFRVHARLRRDKDGVVLVRFALCVCGGTWQTIAQWPNTINLVLVHPWNQAENMRLPLAPNPAAVRAQQPTQSDRWDFWLPTSELKLRDINAFLSSGSVCIALEF</sequence>
<evidence type="ECO:0000256" key="3">
    <source>
        <dbReference type="ARBA" id="ARBA00022833"/>
    </source>
</evidence>
<reference evidence="7 8" key="1">
    <citation type="journal article" date="2020" name="Cell">
        <title>Large-Scale Comparative Analyses of Tick Genomes Elucidate Their Genetic Diversity and Vector Capacities.</title>
        <authorList>
            <consortium name="Tick Genome and Microbiome Consortium (TIGMIC)"/>
            <person name="Jia N."/>
            <person name="Wang J."/>
            <person name="Shi W."/>
            <person name="Du L."/>
            <person name="Sun Y."/>
            <person name="Zhan W."/>
            <person name="Jiang J.F."/>
            <person name="Wang Q."/>
            <person name="Zhang B."/>
            <person name="Ji P."/>
            <person name="Bell-Sakyi L."/>
            <person name="Cui X.M."/>
            <person name="Yuan T.T."/>
            <person name="Jiang B.G."/>
            <person name="Yang W.F."/>
            <person name="Lam T.T."/>
            <person name="Chang Q.C."/>
            <person name="Ding S.J."/>
            <person name="Wang X.J."/>
            <person name="Zhu J.G."/>
            <person name="Ruan X.D."/>
            <person name="Zhao L."/>
            <person name="Wei J.T."/>
            <person name="Ye R.Z."/>
            <person name="Que T.C."/>
            <person name="Du C.H."/>
            <person name="Zhou Y.H."/>
            <person name="Cheng J.X."/>
            <person name="Dai P.F."/>
            <person name="Guo W.B."/>
            <person name="Han X.H."/>
            <person name="Huang E.J."/>
            <person name="Li L.F."/>
            <person name="Wei W."/>
            <person name="Gao Y.C."/>
            <person name="Liu J.Z."/>
            <person name="Shao H.Z."/>
            <person name="Wang X."/>
            <person name="Wang C.C."/>
            <person name="Yang T.C."/>
            <person name="Huo Q.B."/>
            <person name="Li W."/>
            <person name="Chen H.Y."/>
            <person name="Chen S.E."/>
            <person name="Zhou L.G."/>
            <person name="Ni X.B."/>
            <person name="Tian J.H."/>
            <person name="Sheng Y."/>
            <person name="Liu T."/>
            <person name="Pan Y.S."/>
            <person name="Xia L.Y."/>
            <person name="Li J."/>
            <person name="Zhao F."/>
            <person name="Cao W.C."/>
        </authorList>
    </citation>
    <scope>NUCLEOTIDE SEQUENCE [LARGE SCALE GENOMIC DNA]</scope>
    <source>
        <strain evidence="7">HaeL-2018</strain>
    </source>
</reference>
<name>A0A9J6FPR4_HAELO</name>
<dbReference type="PROSITE" id="PS50089">
    <property type="entry name" value="ZF_RING_2"/>
    <property type="match status" value="1"/>
</dbReference>
<dbReference type="GO" id="GO:0043122">
    <property type="term" value="P:regulation of canonical NF-kappaB signal transduction"/>
    <property type="evidence" value="ECO:0007669"/>
    <property type="project" value="TreeGrafter"/>
</dbReference>
<dbReference type="InterPro" id="IPR018957">
    <property type="entry name" value="Znf_C3HC4_RING-type"/>
</dbReference>
<dbReference type="Proteomes" id="UP000821853">
    <property type="component" value="Chromosome 10"/>
</dbReference>